<evidence type="ECO:0000256" key="1">
    <source>
        <dbReference type="SAM" id="Phobius"/>
    </source>
</evidence>
<comment type="caution">
    <text evidence="2">The sequence shown here is derived from an EMBL/GenBank/DDBJ whole genome shotgun (WGS) entry which is preliminary data.</text>
</comment>
<evidence type="ECO:0000313" key="2">
    <source>
        <dbReference type="EMBL" id="GEK75830.1"/>
    </source>
</evidence>
<keyword evidence="3" id="KW-1185">Reference proteome</keyword>
<feature type="transmembrane region" description="Helical" evidence="1">
    <location>
        <begin position="72"/>
        <end position="94"/>
    </location>
</feature>
<reference evidence="2 3" key="1">
    <citation type="submission" date="2019-07" db="EMBL/GenBank/DDBJ databases">
        <title>Whole genome shotgun sequence of Pseudoalteromonas atlantica NBRC 103033.</title>
        <authorList>
            <person name="Hosoyama A."/>
            <person name="Uohara A."/>
            <person name="Ohji S."/>
            <person name="Ichikawa N."/>
        </authorList>
    </citation>
    <scope>NUCLEOTIDE SEQUENCE [LARGE SCALE GENOMIC DNA]</scope>
    <source>
        <strain evidence="2 3">NBRC 103033</strain>
    </source>
</reference>
<feature type="transmembrane region" description="Helical" evidence="1">
    <location>
        <begin position="5"/>
        <end position="27"/>
    </location>
</feature>
<dbReference type="Proteomes" id="UP000321189">
    <property type="component" value="Unassembled WGS sequence"/>
</dbReference>
<proteinExistence type="predicted"/>
<gene>
    <name evidence="2" type="ORF">PAT01_11340</name>
</gene>
<name>A0ABQ0UBN5_PSEAF</name>
<dbReference type="RefSeq" id="WP_138576680.1">
    <property type="nucleotide sequence ID" value="NZ_BJUT01000007.1"/>
</dbReference>
<sequence length="96" mass="10944">MSRNLIANTLLLAAILLIATTEMYLVITFKSFILAGKGMGIYGVFLYFIMLIISSVLWFFSYRVSKNKLQALIFWLSALMLSPVIIFQSVWWSAPL</sequence>
<keyword evidence="1" id="KW-0812">Transmembrane</keyword>
<accession>A0ABQ0UBN5</accession>
<dbReference type="EMBL" id="BJUT01000007">
    <property type="protein sequence ID" value="GEK75830.1"/>
    <property type="molecule type" value="Genomic_DNA"/>
</dbReference>
<organism evidence="2 3">
    <name type="scientific">Pseudoalteromonas atlantica</name>
    <name type="common">Alteromonas atlantica</name>
    <dbReference type="NCBI Taxonomy" id="288"/>
    <lineage>
        <taxon>Bacteria</taxon>
        <taxon>Pseudomonadati</taxon>
        <taxon>Pseudomonadota</taxon>
        <taxon>Gammaproteobacteria</taxon>
        <taxon>Alteromonadales</taxon>
        <taxon>Pseudoalteromonadaceae</taxon>
        <taxon>Pseudoalteromonas</taxon>
    </lineage>
</organism>
<protein>
    <submittedName>
        <fullName evidence="2">Uncharacterized protein</fullName>
    </submittedName>
</protein>
<keyword evidence="1" id="KW-0472">Membrane</keyword>
<feature type="transmembrane region" description="Helical" evidence="1">
    <location>
        <begin position="39"/>
        <end position="60"/>
    </location>
</feature>
<evidence type="ECO:0000313" key="3">
    <source>
        <dbReference type="Proteomes" id="UP000321189"/>
    </source>
</evidence>
<keyword evidence="1" id="KW-1133">Transmembrane helix</keyword>